<organism evidence="2 3">
    <name type="scientific">Halomicrobium mukohataei</name>
    <dbReference type="NCBI Taxonomy" id="57705"/>
    <lineage>
        <taxon>Archaea</taxon>
        <taxon>Methanobacteriati</taxon>
        <taxon>Methanobacteriota</taxon>
        <taxon>Stenosarchaea group</taxon>
        <taxon>Halobacteria</taxon>
        <taxon>Halobacteriales</taxon>
        <taxon>Haloarculaceae</taxon>
        <taxon>Halomicrobium</taxon>
    </lineage>
</organism>
<evidence type="ECO:0000256" key="1">
    <source>
        <dbReference type="SAM" id="Phobius"/>
    </source>
</evidence>
<feature type="transmembrane region" description="Helical" evidence="1">
    <location>
        <begin position="34"/>
        <end position="57"/>
    </location>
</feature>
<accession>A0A847UFZ6</accession>
<gene>
    <name evidence="2" type="ORF">GOC74_15925</name>
</gene>
<dbReference type="EMBL" id="WOYG01000001">
    <property type="protein sequence ID" value="NLV11416.1"/>
    <property type="molecule type" value="Genomic_DNA"/>
</dbReference>
<protein>
    <submittedName>
        <fullName evidence="2">Uncharacterized protein</fullName>
    </submittedName>
</protein>
<keyword evidence="1" id="KW-0812">Transmembrane</keyword>
<dbReference type="AlphaFoldDB" id="A0A847UFZ6"/>
<sequence>MRDDGGVPGLPDRLWRLQTDPTDRWRATVLAGTVGALLATVHWSGLLAGGALVGLAWPTLRRAVLAGLGFGIAVVALFAFELALGGSLVATLRMGVFGLVPVVVPVVAAPLGATVRGLVPDATAGD</sequence>
<proteinExistence type="predicted"/>
<keyword evidence="1" id="KW-1133">Transmembrane helix</keyword>
<evidence type="ECO:0000313" key="3">
    <source>
        <dbReference type="Proteomes" id="UP000608662"/>
    </source>
</evidence>
<dbReference type="Proteomes" id="UP000608662">
    <property type="component" value="Unassembled WGS sequence"/>
</dbReference>
<feature type="transmembrane region" description="Helical" evidence="1">
    <location>
        <begin position="96"/>
        <end position="119"/>
    </location>
</feature>
<feature type="transmembrane region" description="Helical" evidence="1">
    <location>
        <begin position="63"/>
        <end position="84"/>
    </location>
</feature>
<evidence type="ECO:0000313" key="2">
    <source>
        <dbReference type="EMBL" id="NLV11416.1"/>
    </source>
</evidence>
<reference evidence="2" key="1">
    <citation type="submission" date="2019-12" db="EMBL/GenBank/DDBJ databases">
        <title>Whole-genome sequence of Halomicrobium mukohataei pws1.</title>
        <authorList>
            <person name="Verma D.K."/>
            <person name="Gopal K."/>
            <person name="Prasad E.S."/>
        </authorList>
    </citation>
    <scope>NUCLEOTIDE SEQUENCE</scope>
    <source>
        <strain evidence="2">Pws1</strain>
    </source>
</reference>
<keyword evidence="1" id="KW-0472">Membrane</keyword>
<comment type="caution">
    <text evidence="2">The sequence shown here is derived from an EMBL/GenBank/DDBJ whole genome shotgun (WGS) entry which is preliminary data.</text>
</comment>
<dbReference type="RefSeq" id="WP_170095096.1">
    <property type="nucleotide sequence ID" value="NZ_WOYG01000001.1"/>
</dbReference>
<name>A0A847UFZ6_9EURY</name>